<feature type="binding site" evidence="5">
    <location>
        <begin position="74"/>
        <end position="81"/>
    </location>
    <ligand>
        <name>ATP</name>
        <dbReference type="ChEBI" id="CHEBI:30616"/>
    </ligand>
</feature>
<evidence type="ECO:0000256" key="4">
    <source>
        <dbReference type="ARBA" id="ARBA00023212"/>
    </source>
</evidence>
<dbReference type="SUPFAM" id="SSF52540">
    <property type="entry name" value="P-loop containing nucleoside triphosphate hydrolases"/>
    <property type="match status" value="1"/>
</dbReference>
<comment type="caution">
    <text evidence="9">The sequence shown here is derived from an EMBL/GenBank/DDBJ whole genome shotgun (WGS) entry which is preliminary data.</text>
</comment>
<keyword evidence="3 5" id="KW-0067">ATP-binding</keyword>
<evidence type="ECO:0000256" key="1">
    <source>
        <dbReference type="ARBA" id="ARBA00004245"/>
    </source>
</evidence>
<evidence type="ECO:0000313" key="9">
    <source>
        <dbReference type="EMBL" id="KAL0266021.1"/>
    </source>
</evidence>
<name>A0AAW2H8G7_9NEOP</name>
<keyword evidence="4" id="KW-0963">Cytoplasm</keyword>
<dbReference type="GO" id="GO:0051231">
    <property type="term" value="P:spindle elongation"/>
    <property type="evidence" value="ECO:0007669"/>
    <property type="project" value="TreeGrafter"/>
</dbReference>
<evidence type="ECO:0000256" key="3">
    <source>
        <dbReference type="ARBA" id="ARBA00022840"/>
    </source>
</evidence>
<dbReference type="GO" id="GO:0007052">
    <property type="term" value="P:mitotic spindle organization"/>
    <property type="evidence" value="ECO:0007669"/>
    <property type="project" value="TreeGrafter"/>
</dbReference>
<dbReference type="GO" id="GO:0008017">
    <property type="term" value="F:microtubule binding"/>
    <property type="evidence" value="ECO:0007669"/>
    <property type="project" value="InterPro"/>
</dbReference>
<protein>
    <recommendedName>
        <fullName evidence="6">Kinesin-like protein</fullName>
    </recommendedName>
</protein>
<dbReference type="Pfam" id="PF00225">
    <property type="entry name" value="Kinesin"/>
    <property type="match status" value="1"/>
</dbReference>
<dbReference type="CDD" id="cd00106">
    <property type="entry name" value="KISc"/>
    <property type="match status" value="1"/>
</dbReference>
<keyword evidence="7" id="KW-0175">Coiled coil</keyword>
<keyword evidence="4" id="KW-0206">Cytoskeleton</keyword>
<dbReference type="SMART" id="SM00129">
    <property type="entry name" value="KISc"/>
    <property type="match status" value="1"/>
</dbReference>
<comment type="subcellular location">
    <subcellularLocation>
        <location evidence="1">Cytoplasm</location>
        <location evidence="1">Cytoskeleton</location>
    </subcellularLocation>
</comment>
<dbReference type="Gene3D" id="3.40.850.10">
    <property type="entry name" value="Kinesin motor domain"/>
    <property type="match status" value="1"/>
</dbReference>
<reference evidence="9" key="1">
    <citation type="journal article" date="2024" name="Gigascience">
        <title>Chromosome-level genome of the poultry shaft louse Menopon gallinae provides insight into the host-switching and adaptive evolution of parasitic lice.</title>
        <authorList>
            <person name="Xu Y."/>
            <person name="Ma L."/>
            <person name="Liu S."/>
            <person name="Liang Y."/>
            <person name="Liu Q."/>
            <person name="He Z."/>
            <person name="Tian L."/>
            <person name="Duan Y."/>
            <person name="Cai W."/>
            <person name="Li H."/>
            <person name="Song F."/>
        </authorList>
    </citation>
    <scope>NUCLEOTIDE SEQUENCE</scope>
    <source>
        <strain evidence="9">Cailab_2023a</strain>
    </source>
</reference>
<dbReference type="InterPro" id="IPR036961">
    <property type="entry name" value="Kinesin_motor_dom_sf"/>
</dbReference>
<keyword evidence="6" id="KW-0493">Microtubule</keyword>
<evidence type="ECO:0000256" key="7">
    <source>
        <dbReference type="SAM" id="Coils"/>
    </source>
</evidence>
<dbReference type="PROSITE" id="PS00411">
    <property type="entry name" value="KINESIN_MOTOR_1"/>
    <property type="match status" value="1"/>
</dbReference>
<comment type="similarity">
    <text evidence="5 6">Belongs to the TRAFAC class myosin-kinesin ATPase superfamily. Kinesin family.</text>
</comment>
<keyword evidence="2 5" id="KW-0547">Nucleotide-binding</keyword>
<gene>
    <name evidence="9" type="ORF">PYX00_011738</name>
</gene>
<dbReference type="InterPro" id="IPR027417">
    <property type="entry name" value="P-loop_NTPase"/>
</dbReference>
<dbReference type="InterPro" id="IPR027640">
    <property type="entry name" value="Kinesin-like_fam"/>
</dbReference>
<dbReference type="InterPro" id="IPR019821">
    <property type="entry name" value="Kinesin_motor_CS"/>
</dbReference>
<organism evidence="9">
    <name type="scientific">Menopon gallinae</name>
    <name type="common">poultry shaft louse</name>
    <dbReference type="NCBI Taxonomy" id="328185"/>
    <lineage>
        <taxon>Eukaryota</taxon>
        <taxon>Metazoa</taxon>
        <taxon>Ecdysozoa</taxon>
        <taxon>Arthropoda</taxon>
        <taxon>Hexapoda</taxon>
        <taxon>Insecta</taxon>
        <taxon>Pterygota</taxon>
        <taxon>Neoptera</taxon>
        <taxon>Paraneoptera</taxon>
        <taxon>Psocodea</taxon>
        <taxon>Troctomorpha</taxon>
        <taxon>Phthiraptera</taxon>
        <taxon>Amblycera</taxon>
        <taxon>Menoponidae</taxon>
        <taxon>Menopon</taxon>
    </lineage>
</organism>
<dbReference type="PRINTS" id="PR00380">
    <property type="entry name" value="KINESINHEAVY"/>
</dbReference>
<evidence type="ECO:0000256" key="2">
    <source>
        <dbReference type="ARBA" id="ARBA00022741"/>
    </source>
</evidence>
<dbReference type="PANTHER" id="PTHR47969">
    <property type="entry name" value="CHROMOSOME-ASSOCIATED KINESIN KIF4A-RELATED"/>
    <property type="match status" value="1"/>
</dbReference>
<sequence length="432" mass="48867">MENENIKVFLRIKPTSERSKEIRICGDAVEARKRVFAFDRVFERATQQEVYTHIAKDFIVGCMQGYNCVVFAYGQTGSGKTYTIQGSSTEQGLVPRTLGFLHNAGACIRFTFLEIYNEQLFDLFSPEKPVAMREDPFKGVYVENLTEVVPQSYEESMRFYGSALCVRKTSATMMNNESSRSHSILTIHVRSKSGPLEKQARIIFVDLAGSERLDTLDPTRKAETSTINRSLLCLGEVIKKLGRGEDHVNYRDSKLTFFLREALAGNSRMAVIGTVNPGPDYITETINTLKFVSRVKLIKSSPVLNSDMRGDAEELREKIRALDAENQRLRMQNYLRQRPEAGRLGEKGCSDIAHRALAGKMGDAFRKAKAAFHSLRETALSLNDERFNRSTKVLEEISRKQDIIIQMEKENIDKLEKAGPCTFRVHAASSLY</sequence>
<dbReference type="AlphaFoldDB" id="A0AAW2H8G7"/>
<evidence type="ECO:0000259" key="8">
    <source>
        <dbReference type="PROSITE" id="PS50067"/>
    </source>
</evidence>
<dbReference type="InterPro" id="IPR001752">
    <property type="entry name" value="Kinesin_motor_dom"/>
</dbReference>
<proteinExistence type="inferred from homology"/>
<dbReference type="GO" id="GO:0003777">
    <property type="term" value="F:microtubule motor activity"/>
    <property type="evidence" value="ECO:0007669"/>
    <property type="project" value="InterPro"/>
</dbReference>
<dbReference type="PROSITE" id="PS50067">
    <property type="entry name" value="KINESIN_MOTOR_2"/>
    <property type="match status" value="1"/>
</dbReference>
<keyword evidence="5 6" id="KW-0505">Motor protein</keyword>
<feature type="coiled-coil region" evidence="7">
    <location>
        <begin position="305"/>
        <end position="332"/>
    </location>
</feature>
<dbReference type="GO" id="GO:0005875">
    <property type="term" value="C:microtubule associated complex"/>
    <property type="evidence" value="ECO:0007669"/>
    <property type="project" value="TreeGrafter"/>
</dbReference>
<accession>A0AAW2H8G7</accession>
<feature type="domain" description="Kinesin motor" evidence="8">
    <location>
        <begin position="5"/>
        <end position="298"/>
    </location>
</feature>
<dbReference type="GO" id="GO:0005874">
    <property type="term" value="C:microtubule"/>
    <property type="evidence" value="ECO:0007669"/>
    <property type="project" value="UniProtKB-KW"/>
</dbReference>
<dbReference type="GO" id="GO:0007018">
    <property type="term" value="P:microtubule-based movement"/>
    <property type="evidence" value="ECO:0007669"/>
    <property type="project" value="InterPro"/>
</dbReference>
<evidence type="ECO:0000256" key="6">
    <source>
        <dbReference type="RuleBase" id="RU000394"/>
    </source>
</evidence>
<dbReference type="GO" id="GO:0005524">
    <property type="term" value="F:ATP binding"/>
    <property type="evidence" value="ECO:0007669"/>
    <property type="project" value="UniProtKB-UniRule"/>
</dbReference>
<evidence type="ECO:0000256" key="5">
    <source>
        <dbReference type="PROSITE-ProRule" id="PRU00283"/>
    </source>
</evidence>
<dbReference type="EMBL" id="JARGDH010000006">
    <property type="protein sequence ID" value="KAL0266021.1"/>
    <property type="molecule type" value="Genomic_DNA"/>
</dbReference>
<dbReference type="PANTHER" id="PTHR47969:SF29">
    <property type="entry name" value="KINESIN-LIKE PROTEIN"/>
    <property type="match status" value="1"/>
</dbReference>